<organism evidence="13 14">
    <name type="scientific">Thalassiosira oceanica</name>
    <name type="common">Marine diatom</name>
    <dbReference type="NCBI Taxonomy" id="159749"/>
    <lineage>
        <taxon>Eukaryota</taxon>
        <taxon>Sar</taxon>
        <taxon>Stramenopiles</taxon>
        <taxon>Ochrophyta</taxon>
        <taxon>Bacillariophyta</taxon>
        <taxon>Coscinodiscophyceae</taxon>
        <taxon>Thalassiosirophycidae</taxon>
        <taxon>Thalassiosirales</taxon>
        <taxon>Thalassiosiraceae</taxon>
        <taxon>Thalassiosira</taxon>
    </lineage>
</organism>
<dbReference type="Gene3D" id="1.10.287.70">
    <property type="match status" value="1"/>
</dbReference>
<dbReference type="Proteomes" id="UP000266841">
    <property type="component" value="Unassembled WGS sequence"/>
</dbReference>
<dbReference type="Gene3D" id="1.20.120.350">
    <property type="entry name" value="Voltage-gated potassium channels. Chain C"/>
    <property type="match status" value="1"/>
</dbReference>
<reference evidence="13 14" key="1">
    <citation type="journal article" date="2012" name="Genome Biol.">
        <title>Genome and low-iron response of an oceanic diatom adapted to chronic iron limitation.</title>
        <authorList>
            <person name="Lommer M."/>
            <person name="Specht M."/>
            <person name="Roy A.S."/>
            <person name="Kraemer L."/>
            <person name="Andreson R."/>
            <person name="Gutowska M.A."/>
            <person name="Wolf J."/>
            <person name="Bergner S.V."/>
            <person name="Schilhabel M.B."/>
            <person name="Klostermeier U.C."/>
            <person name="Beiko R.G."/>
            <person name="Rosenstiel P."/>
            <person name="Hippler M."/>
            <person name="Laroche J."/>
        </authorList>
    </citation>
    <scope>NUCLEOTIDE SEQUENCE [LARGE SCALE GENOMIC DNA]</scope>
    <source>
        <strain evidence="13 14">CCMP1005</strain>
    </source>
</reference>
<evidence type="ECO:0000256" key="6">
    <source>
        <dbReference type="ARBA" id="ARBA00022989"/>
    </source>
</evidence>
<keyword evidence="6 11" id="KW-1133">Transmembrane helix</keyword>
<feature type="region of interest" description="Disordered" evidence="10">
    <location>
        <begin position="808"/>
        <end position="937"/>
    </location>
</feature>
<dbReference type="InterPro" id="IPR044581">
    <property type="entry name" value="TPC1_plant"/>
</dbReference>
<keyword evidence="4" id="KW-0677">Repeat</keyword>
<feature type="domain" description="Ion transport" evidence="12">
    <location>
        <begin position="553"/>
        <end position="602"/>
    </location>
</feature>
<keyword evidence="3 11" id="KW-0812">Transmembrane</keyword>
<dbReference type="PANTHER" id="PTHR46988:SF2">
    <property type="entry name" value="TWO PORE CALCIUM CHANNEL PROTEIN 1"/>
    <property type="match status" value="1"/>
</dbReference>
<evidence type="ECO:0000259" key="12">
    <source>
        <dbReference type="Pfam" id="PF00520"/>
    </source>
</evidence>
<keyword evidence="14" id="KW-1185">Reference proteome</keyword>
<dbReference type="SUPFAM" id="SSF81324">
    <property type="entry name" value="Voltage-gated potassium channels"/>
    <property type="match status" value="1"/>
</dbReference>
<feature type="transmembrane region" description="Helical" evidence="11">
    <location>
        <begin position="336"/>
        <end position="361"/>
    </location>
</feature>
<gene>
    <name evidence="13" type="ORF">THAOC_20028</name>
</gene>
<dbReference type="PROSITE" id="PS00018">
    <property type="entry name" value="EF_HAND_1"/>
    <property type="match status" value="1"/>
</dbReference>
<dbReference type="OrthoDB" id="416585at2759"/>
<evidence type="ECO:0000256" key="4">
    <source>
        <dbReference type="ARBA" id="ARBA00022737"/>
    </source>
</evidence>
<comment type="caution">
    <text evidence="13">The sequence shown here is derived from an EMBL/GenBank/DDBJ whole genome shotgun (WGS) entry which is preliminary data.</text>
</comment>
<feature type="transmembrane region" description="Helical" evidence="11">
    <location>
        <begin position="184"/>
        <end position="202"/>
    </location>
</feature>
<evidence type="ECO:0000256" key="8">
    <source>
        <dbReference type="ARBA" id="ARBA00023136"/>
    </source>
</evidence>
<dbReference type="InterPro" id="IPR011992">
    <property type="entry name" value="EF-hand-dom_pair"/>
</dbReference>
<comment type="subcellular location">
    <subcellularLocation>
        <location evidence="1">Membrane</location>
        <topology evidence="1">Multi-pass membrane protein</topology>
    </subcellularLocation>
</comment>
<dbReference type="EMBL" id="AGNL01022488">
    <property type="protein sequence ID" value="EJK59714.1"/>
    <property type="molecule type" value="Genomic_DNA"/>
</dbReference>
<dbReference type="InterPro" id="IPR005821">
    <property type="entry name" value="Ion_trans_dom"/>
</dbReference>
<dbReference type="GO" id="GO:0005245">
    <property type="term" value="F:voltage-gated calcium channel activity"/>
    <property type="evidence" value="ECO:0007669"/>
    <property type="project" value="InterPro"/>
</dbReference>
<feature type="transmembrane region" description="Helical" evidence="11">
    <location>
        <begin position="307"/>
        <end position="324"/>
    </location>
</feature>
<keyword evidence="5" id="KW-0106">Calcium</keyword>
<feature type="region of interest" description="Disordered" evidence="10">
    <location>
        <begin position="1"/>
        <end position="23"/>
    </location>
</feature>
<evidence type="ECO:0000256" key="7">
    <source>
        <dbReference type="ARBA" id="ARBA00023065"/>
    </source>
</evidence>
<evidence type="ECO:0000313" key="14">
    <source>
        <dbReference type="Proteomes" id="UP000266841"/>
    </source>
</evidence>
<dbReference type="AlphaFoldDB" id="K0S4I3"/>
<feature type="non-terminal residue" evidence="13">
    <location>
        <position position="1043"/>
    </location>
</feature>
<evidence type="ECO:0000256" key="9">
    <source>
        <dbReference type="ARBA" id="ARBA00023303"/>
    </source>
</evidence>
<feature type="compositionally biased region" description="Low complexity" evidence="10">
    <location>
        <begin position="926"/>
        <end position="937"/>
    </location>
</feature>
<evidence type="ECO:0000256" key="5">
    <source>
        <dbReference type="ARBA" id="ARBA00022837"/>
    </source>
</evidence>
<feature type="transmembrane region" description="Helical" evidence="11">
    <location>
        <begin position="587"/>
        <end position="605"/>
    </location>
</feature>
<keyword evidence="2" id="KW-0813">Transport</keyword>
<evidence type="ECO:0000256" key="10">
    <source>
        <dbReference type="SAM" id="MobiDB-lite"/>
    </source>
</evidence>
<feature type="transmembrane region" description="Helical" evidence="11">
    <location>
        <begin position="223"/>
        <end position="240"/>
    </location>
</feature>
<proteinExistence type="predicted"/>
<dbReference type="GO" id="GO:0016020">
    <property type="term" value="C:membrane"/>
    <property type="evidence" value="ECO:0007669"/>
    <property type="project" value="UniProtKB-SubCell"/>
</dbReference>
<name>K0S4I3_THAOC</name>
<evidence type="ECO:0000313" key="13">
    <source>
        <dbReference type="EMBL" id="EJK59714.1"/>
    </source>
</evidence>
<evidence type="ECO:0000256" key="1">
    <source>
        <dbReference type="ARBA" id="ARBA00004141"/>
    </source>
</evidence>
<dbReference type="InterPro" id="IPR018247">
    <property type="entry name" value="EF_Hand_1_Ca_BS"/>
</dbReference>
<evidence type="ECO:0000256" key="3">
    <source>
        <dbReference type="ARBA" id="ARBA00022692"/>
    </source>
</evidence>
<dbReference type="Gene3D" id="1.10.238.10">
    <property type="entry name" value="EF-hand"/>
    <property type="match status" value="1"/>
</dbReference>
<feature type="compositionally biased region" description="Gly residues" evidence="10">
    <location>
        <begin position="909"/>
        <end position="925"/>
    </location>
</feature>
<protein>
    <recommendedName>
        <fullName evidence="12">Ion transport domain-containing protein</fullName>
    </recommendedName>
</protein>
<dbReference type="SUPFAM" id="SSF47473">
    <property type="entry name" value="EF-hand"/>
    <property type="match status" value="1"/>
</dbReference>
<dbReference type="Pfam" id="PF00520">
    <property type="entry name" value="Ion_trans"/>
    <property type="match status" value="2"/>
</dbReference>
<feature type="compositionally biased region" description="Polar residues" evidence="10">
    <location>
        <begin position="1"/>
        <end position="15"/>
    </location>
</feature>
<keyword evidence="7" id="KW-0406">Ion transport</keyword>
<dbReference type="OMA" id="ENDYWAN"/>
<feature type="domain" description="Ion transport" evidence="12">
    <location>
        <begin position="244"/>
        <end position="369"/>
    </location>
</feature>
<keyword evidence="8 11" id="KW-0472">Membrane</keyword>
<evidence type="ECO:0000256" key="2">
    <source>
        <dbReference type="ARBA" id="ARBA00022448"/>
    </source>
</evidence>
<sequence>MIPTETTSLMFSPSTGEAGEESFASNKDTVAKKGIGHIQTALAKRREALSEQGVGKAAFLIKDAVIGMRDAPYEGYYDPYEHGEGSLRDYLSVAAGRLVVQLRWITVLACWALFLLGFVEPPSWCREASNLNIIANQLTVSNKDEYGDCDVLLHATGTTIDGQENRELYPSMNLMILTYRESKHIEIFGLCVVSFFMLLKLADDGFRLNLFFYSGKKRRLNTLQLAVLAGLSFCTAIDAVEPKPILRMLLLASFLRGFQKEFFTVVQMIPQMSAPLSILAIIILFYGWFGTVMFYQTEQGIKSFPNIFESCWTLWIMVTTANYPDVSMPSVNDNRLMVVYFGSFVVLSFFYALNLILAVAVSTRDEHQQTLSHQGWDFQVNAYDDNLDERKKSRAELSRALLTEAFKLLAKGNDDSVSKKSLQNVMTILDQDIPEIKLMSQEDKDIVHAFLDRDGSRSICLEEFLQFGSVLLLEFSKESEYTTFIETRYPAFHASSFFKKLSETIQSAGFERVIDTVLGINAIVILRQDHKILLGEDVSLDPHTNDGVIDSFDEGLETVFTMIYVVEAMLKILVLGRKKYFESPRNIFDFGITVMAISASAYVYYPNLYSNSGLSSAFILASATLQLLTLAFPSAYQVYYYGKSASAAEVVVCRVVIYGGKITRDPDNPLADAIMMADDFVNNQYWPNNFNDILSGMNVLFNCRLEEEDITGEVTLKGAKALFDPSVIRGTSTGLRKTLYYARMRPIHHDVELDTRAELKKLFTRQGGRSQTETNNYLADKFGRSILAVRSEPERYGGATYCPLSRATAGYEPKRTPGVPAYERAPRDAVERKKRAGQPSRSAPKMVSRQDLRSASAANASGGGGAQPGTPRASGAAAGTPIQGSGLPAPPAIRQSSTGGGQQSSSTGGNNGNGGAGSNGTGGGSTSINGGPTGGTATTTNVKAFGAVEFRSSNEIDETQGLITPGEIDIDPNSKTHKWQQATVENPKENERISLEIFHMNTGSLRQTSALKSLLKNSAGLKSVERRLTSSHYTEAFELPELT</sequence>
<dbReference type="eggNOG" id="KOG2301">
    <property type="taxonomic scope" value="Eukaryota"/>
</dbReference>
<dbReference type="PANTHER" id="PTHR46988">
    <property type="entry name" value="TWO PORE CALCIUM CHANNEL PROTEIN 1"/>
    <property type="match status" value="1"/>
</dbReference>
<keyword evidence="9" id="KW-0407">Ion channel</keyword>
<accession>K0S4I3</accession>
<feature type="transmembrane region" description="Helical" evidence="11">
    <location>
        <begin position="276"/>
        <end position="295"/>
    </location>
</feature>
<dbReference type="InterPro" id="IPR027359">
    <property type="entry name" value="Volt_channel_dom_sf"/>
</dbReference>
<evidence type="ECO:0000256" key="11">
    <source>
        <dbReference type="SAM" id="Phobius"/>
    </source>
</evidence>